<dbReference type="InterPro" id="IPR001119">
    <property type="entry name" value="SLH_dom"/>
</dbReference>
<dbReference type="Gene3D" id="3.20.20.80">
    <property type="entry name" value="Glycosidases"/>
    <property type="match status" value="1"/>
</dbReference>
<dbReference type="PANTHER" id="PTHR46066:SF2">
    <property type="entry name" value="CHITINASE DOMAIN-CONTAINING PROTEIN 1"/>
    <property type="match status" value="1"/>
</dbReference>
<feature type="domain" description="SLH" evidence="1">
    <location>
        <begin position="167"/>
        <end position="229"/>
    </location>
</feature>
<dbReference type="GO" id="GO:0005975">
    <property type="term" value="P:carbohydrate metabolic process"/>
    <property type="evidence" value="ECO:0007669"/>
    <property type="project" value="InterPro"/>
</dbReference>
<accession>A0A1G5IRP3</accession>
<dbReference type="PROSITE" id="PS51910">
    <property type="entry name" value="GH18_2"/>
    <property type="match status" value="1"/>
</dbReference>
<reference evidence="4" key="1">
    <citation type="submission" date="2016-10" db="EMBL/GenBank/DDBJ databases">
        <authorList>
            <person name="Varghese N."/>
            <person name="Submissions S."/>
        </authorList>
    </citation>
    <scope>NUCLEOTIDE SEQUENCE [LARGE SCALE GENOMIC DNA]</scope>
    <source>
        <strain evidence="4">BL9</strain>
    </source>
</reference>
<gene>
    <name evidence="3" type="ORF">SAMN05720606_109119</name>
</gene>
<evidence type="ECO:0000259" key="2">
    <source>
        <dbReference type="PROSITE" id="PS51910"/>
    </source>
</evidence>
<dbReference type="STRING" id="582692.SAMN05720606_109119"/>
<dbReference type="InterPro" id="IPR011583">
    <property type="entry name" value="Chitinase_II/V-like_cat"/>
</dbReference>
<dbReference type="SMART" id="SM00636">
    <property type="entry name" value="Glyco_18"/>
    <property type="match status" value="1"/>
</dbReference>
<dbReference type="GO" id="GO:0008061">
    <property type="term" value="F:chitin binding"/>
    <property type="evidence" value="ECO:0007669"/>
    <property type="project" value="InterPro"/>
</dbReference>
<organism evidence="3 4">
    <name type="scientific">Paenibacillus polysaccharolyticus</name>
    <dbReference type="NCBI Taxonomy" id="582692"/>
    <lineage>
        <taxon>Bacteria</taxon>
        <taxon>Bacillati</taxon>
        <taxon>Bacillota</taxon>
        <taxon>Bacilli</taxon>
        <taxon>Bacillales</taxon>
        <taxon>Paenibacillaceae</taxon>
        <taxon>Paenibacillus</taxon>
    </lineage>
</organism>
<dbReference type="AlphaFoldDB" id="A0A1G5IRP3"/>
<protein>
    <submittedName>
        <fullName evidence="3">Spore germination protein YaaH</fullName>
    </submittedName>
</protein>
<feature type="domain" description="SLH" evidence="1">
    <location>
        <begin position="42"/>
        <end position="105"/>
    </location>
</feature>
<dbReference type="InterPro" id="IPR001223">
    <property type="entry name" value="Glyco_hydro18_cat"/>
</dbReference>
<dbReference type="Gene3D" id="3.10.50.10">
    <property type="match status" value="1"/>
</dbReference>
<dbReference type="Pfam" id="PF00704">
    <property type="entry name" value="Glyco_hydro_18"/>
    <property type="match status" value="1"/>
</dbReference>
<dbReference type="InterPro" id="IPR017853">
    <property type="entry name" value="GH"/>
</dbReference>
<keyword evidence="4" id="KW-1185">Reference proteome</keyword>
<dbReference type="Proteomes" id="UP000198538">
    <property type="component" value="Unassembled WGS sequence"/>
</dbReference>
<dbReference type="EMBL" id="FMVM01000009">
    <property type="protein sequence ID" value="SCY78683.1"/>
    <property type="molecule type" value="Genomic_DNA"/>
</dbReference>
<evidence type="ECO:0000313" key="3">
    <source>
        <dbReference type="EMBL" id="SCY78683.1"/>
    </source>
</evidence>
<sequence length="547" mass="60435">MKIVNDNRASRTFHPVWKIVLSGVILFGSVIGNGSIVNGAGSGQPTFQDTSKSFAKEAIARLVQKGIVAGTTEHTFEPKKAVTRAEFASFAVRLLGLEPVSNNIKPFADISAKAWYYGNVAAMTNLSILEGKGQNQFQPNASITREEAAALLVRMLKQHPVASDSIYNTYVDAADISSWALPYVQKVHQLGLMRGSSGMFRPADQVTREEAAVMLDSILQNNTWATQIQRKQDHGIQLGWQYNSSTAEFIRQVDQSPVNTVVPRWFFLNQDMNVSDHANATLISWASASGRALWPMLGNRSNKEMTHQMLSSSANREAVVNQVSAYVKKYKLGGINVDFENVDPVDREGFTAFVTSLTKSLHTLGAVVSVDVSPNLGSDWTAAFDYVKLGAISDYMVLMSYEEHWNGDPKPGSVASLPWVDRALTKMLSEVPRTKTILALPLYTRDWSTVNPATASWDITLGEQGVRALASGSLRNWDTQLKQYIINYTSNSVARAIWAEESRSLSAKVRMSGERNIAGLAYWYMGGETADVWNAITNAMRFESYQF</sequence>
<dbReference type="Pfam" id="PF00395">
    <property type="entry name" value="SLH"/>
    <property type="match status" value="3"/>
</dbReference>
<dbReference type="InterPro" id="IPR029070">
    <property type="entry name" value="Chitinase_insertion_sf"/>
</dbReference>
<dbReference type="PANTHER" id="PTHR46066">
    <property type="entry name" value="CHITINASE DOMAIN-CONTAINING PROTEIN 1 FAMILY MEMBER"/>
    <property type="match status" value="1"/>
</dbReference>
<dbReference type="RefSeq" id="WP_244159314.1">
    <property type="nucleotide sequence ID" value="NZ_FMVM01000009.1"/>
</dbReference>
<feature type="domain" description="SLH" evidence="1">
    <location>
        <begin position="107"/>
        <end position="166"/>
    </location>
</feature>
<evidence type="ECO:0000313" key="4">
    <source>
        <dbReference type="Proteomes" id="UP000198538"/>
    </source>
</evidence>
<proteinExistence type="predicted"/>
<name>A0A1G5IRP3_9BACL</name>
<feature type="domain" description="GH18" evidence="2">
    <location>
        <begin position="234"/>
        <end position="543"/>
    </location>
</feature>
<evidence type="ECO:0000259" key="1">
    <source>
        <dbReference type="PROSITE" id="PS51272"/>
    </source>
</evidence>
<dbReference type="SUPFAM" id="SSF51445">
    <property type="entry name" value="(Trans)glycosidases"/>
    <property type="match status" value="1"/>
</dbReference>
<dbReference type="PROSITE" id="PS51272">
    <property type="entry name" value="SLH"/>
    <property type="match status" value="3"/>
</dbReference>